<gene>
    <name evidence="6" type="ORF">ENV67_01735</name>
</gene>
<evidence type="ECO:0000313" key="6">
    <source>
        <dbReference type="EMBL" id="HGW91248.1"/>
    </source>
</evidence>
<reference evidence="6" key="1">
    <citation type="journal article" date="2020" name="mSystems">
        <title>Genome- and Community-Level Interaction Insights into Carbon Utilization and Element Cycling Functions of Hydrothermarchaeota in Hydrothermal Sediment.</title>
        <authorList>
            <person name="Zhou Z."/>
            <person name="Liu Y."/>
            <person name="Xu W."/>
            <person name="Pan J."/>
            <person name="Luo Z.H."/>
            <person name="Li M."/>
        </authorList>
    </citation>
    <scope>NUCLEOTIDE SEQUENCE [LARGE SCALE GENOMIC DNA]</scope>
    <source>
        <strain evidence="6">SpSt-780</strain>
    </source>
</reference>
<evidence type="ECO:0000256" key="3">
    <source>
        <dbReference type="ARBA" id="ARBA00022722"/>
    </source>
</evidence>
<organism evidence="6">
    <name type="scientific">candidate division WOR-3 bacterium</name>
    <dbReference type="NCBI Taxonomy" id="2052148"/>
    <lineage>
        <taxon>Bacteria</taxon>
        <taxon>Bacteria division WOR-3</taxon>
    </lineage>
</organism>
<evidence type="ECO:0000256" key="2">
    <source>
        <dbReference type="ARBA" id="ARBA00022649"/>
    </source>
</evidence>
<dbReference type="GO" id="GO:0000166">
    <property type="term" value="F:nucleotide binding"/>
    <property type="evidence" value="ECO:0007669"/>
    <property type="project" value="UniProtKB-KW"/>
</dbReference>
<comment type="caution">
    <text evidence="6">The sequence shown here is derived from an EMBL/GenBank/DDBJ whole genome shotgun (WGS) entry which is preliminary data.</text>
</comment>
<keyword evidence="3" id="KW-0540">Nuclease</keyword>
<dbReference type="Pfam" id="PF01934">
    <property type="entry name" value="HepT-like"/>
    <property type="match status" value="1"/>
</dbReference>
<dbReference type="GO" id="GO:0110001">
    <property type="term" value="C:toxin-antitoxin complex"/>
    <property type="evidence" value="ECO:0007669"/>
    <property type="project" value="InterPro"/>
</dbReference>
<evidence type="ECO:0000256" key="4">
    <source>
        <dbReference type="ARBA" id="ARBA00022741"/>
    </source>
</evidence>
<proteinExistence type="predicted"/>
<protein>
    <submittedName>
        <fullName evidence="6">DUF86 domain-containing protein</fullName>
    </submittedName>
</protein>
<dbReference type="GO" id="GO:0016787">
    <property type="term" value="F:hydrolase activity"/>
    <property type="evidence" value="ECO:0007669"/>
    <property type="project" value="UniProtKB-KW"/>
</dbReference>
<keyword evidence="4" id="KW-0547">Nucleotide-binding</keyword>
<keyword evidence="1" id="KW-0597">Phosphoprotein</keyword>
<evidence type="ECO:0000256" key="1">
    <source>
        <dbReference type="ARBA" id="ARBA00022553"/>
    </source>
</evidence>
<dbReference type="InterPro" id="IPR051813">
    <property type="entry name" value="HepT_RNase_toxin"/>
</dbReference>
<dbReference type="EMBL" id="DTHG01000020">
    <property type="protein sequence ID" value="HGW91248.1"/>
    <property type="molecule type" value="Genomic_DNA"/>
</dbReference>
<dbReference type="PANTHER" id="PTHR34139:SF1">
    <property type="entry name" value="RNASE MJ1380-RELATED"/>
    <property type="match status" value="1"/>
</dbReference>
<name>A0A7C4YR00_UNCW3</name>
<evidence type="ECO:0000256" key="5">
    <source>
        <dbReference type="ARBA" id="ARBA00022801"/>
    </source>
</evidence>
<accession>A0A7C4YR00</accession>
<sequence>MSKKERDWKLFIMEIMESINKIENYIEGLNYEQFVRDEKTKDAVVRNLEIIGEAANQIPKEIQQKFSNVPWAQIIAMRNRMIHGYFAIDYRIVWDIVKIDIPSLKKELELILQKGVEE</sequence>
<dbReference type="AlphaFoldDB" id="A0A7C4YR00"/>
<dbReference type="PANTHER" id="PTHR34139">
    <property type="entry name" value="UPF0331 PROTEIN MJ0127"/>
    <property type="match status" value="1"/>
</dbReference>
<dbReference type="GO" id="GO:0004540">
    <property type="term" value="F:RNA nuclease activity"/>
    <property type="evidence" value="ECO:0007669"/>
    <property type="project" value="InterPro"/>
</dbReference>
<keyword evidence="5" id="KW-0378">Hydrolase</keyword>
<dbReference type="InterPro" id="IPR008201">
    <property type="entry name" value="HepT-like"/>
</dbReference>
<keyword evidence="2" id="KW-1277">Toxin-antitoxin system</keyword>